<organism evidence="3 4">
    <name type="scientific">Paludisphaera borealis</name>
    <dbReference type="NCBI Taxonomy" id="1387353"/>
    <lineage>
        <taxon>Bacteria</taxon>
        <taxon>Pseudomonadati</taxon>
        <taxon>Planctomycetota</taxon>
        <taxon>Planctomycetia</taxon>
        <taxon>Isosphaerales</taxon>
        <taxon>Isosphaeraceae</taxon>
        <taxon>Paludisphaera</taxon>
    </lineage>
</organism>
<evidence type="ECO:0000313" key="3">
    <source>
        <dbReference type="EMBL" id="APW59300.1"/>
    </source>
</evidence>
<dbReference type="AlphaFoldDB" id="A0A1U7CK32"/>
<dbReference type="OrthoDB" id="9772811at2"/>
<keyword evidence="4" id="KW-1185">Reference proteome</keyword>
<dbReference type="InterPro" id="IPR017850">
    <property type="entry name" value="Alkaline_phosphatase_core_sf"/>
</dbReference>
<sequence length="857" mass="92123">MRSSFWSAARAGVLFSASLTAIASAQQPVEPAASKVKAKDAVVWPGVTPSGSVLLPNGWSLKPVGRQAPLGELPITLAEHPSESVLAVLHAGYGEHEVVTLDAKTARVIGRVAVPETYGGLAWSADGSRLFVGGGFDEVVYRFDHAQGFLSNRATLPIHGPIKPGAGERTEPLPRAQRGADQAQGAVAGLAPTRDGASLWVADAFAHDVVRINLKSGEPSTQVKLPAESYPYGLALDEARGRLYVSLWGRAEVAVIDTEKGAVVGSWKAEEHPNELLLSKGGKILYVANANRNTVSVYDAEAGKPLATIATAIHPKAPSGCTPNALALSPDESILFVANANTNDVAAFNVADPAHSTPLGFIPAGWYPTSVRVARDGKTLWIVNGKGTTSKANRDGPIPGVSTPSVREYIGGLFKGTLSVVAMPTPKQMAAYTKTVYECCPLAEAGPSVASGPKPPAGNPIPGRVGDPSPIKHCIYIIKENRTYDQVFGDMPEGNGEPKLCLFPEEVTPNQHALVREFVLLDNFYVDGEVSADGHEWTMGAYATDFVERTWPLSYRGDKRVPYPAEGNFALATPAGGYLWDKAKEKGVSYRSYGEFVANGTTPDDPATTKYETLKGHFDPLYRSYDLNYPDVKRAERFLAELKRFEAEGEMPSLIVMRLPNDHTAGTRPGALTVRAMVADNDLALGMVIDGLSRSRFWKETAVFVVEDDAQNGPDHVDAHRTVALAISPYIKKKSVDSTMYSTSSMLRTMELILGLDPMSQFDAAARPMWASFTAEPDLAPFTCRPARVDVNEKNGPHAVAVEASLKLDLDKEDQADDLVFNEIIWKAVRGADSVMPAPVRSAFILPSVKHDDDDDD</sequence>
<dbReference type="RefSeq" id="WP_076343498.1">
    <property type="nucleotide sequence ID" value="NZ_CP019082.1"/>
</dbReference>
<reference evidence="4" key="1">
    <citation type="submission" date="2016-12" db="EMBL/GenBank/DDBJ databases">
        <title>Comparative genomics of four Isosphaeraceae planctomycetes: a common pool of plasmids and glycoside hydrolase genes.</title>
        <authorList>
            <person name="Ivanova A."/>
        </authorList>
    </citation>
    <scope>NUCLEOTIDE SEQUENCE [LARGE SCALE GENOMIC DNA]</scope>
    <source>
        <strain evidence="4">PX4</strain>
    </source>
</reference>
<dbReference type="PANTHER" id="PTHR47197">
    <property type="entry name" value="PROTEIN NIRF"/>
    <property type="match status" value="1"/>
</dbReference>
<keyword evidence="2" id="KW-0732">Signal</keyword>
<dbReference type="Proteomes" id="UP000186309">
    <property type="component" value="Chromosome"/>
</dbReference>
<dbReference type="InterPro" id="IPR011048">
    <property type="entry name" value="Haem_d1_sf"/>
</dbReference>
<name>A0A1U7CK32_9BACT</name>
<dbReference type="Pfam" id="PF04185">
    <property type="entry name" value="Phosphoesterase"/>
    <property type="match status" value="1"/>
</dbReference>
<dbReference type="STRING" id="1387353.BSF38_00717"/>
<dbReference type="Gene3D" id="3.40.720.10">
    <property type="entry name" value="Alkaline Phosphatase, subunit A"/>
    <property type="match status" value="1"/>
</dbReference>
<dbReference type="KEGG" id="pbor:BSF38_00717"/>
<dbReference type="SUPFAM" id="SSF51004">
    <property type="entry name" value="C-terminal (heme d1) domain of cytochrome cd1-nitrite reductase"/>
    <property type="match status" value="1"/>
</dbReference>
<proteinExistence type="predicted"/>
<accession>A0A1U7CK32</accession>
<evidence type="ECO:0000256" key="1">
    <source>
        <dbReference type="ARBA" id="ARBA00022801"/>
    </source>
</evidence>
<dbReference type="SUPFAM" id="SSF53649">
    <property type="entry name" value="Alkaline phosphatase-like"/>
    <property type="match status" value="1"/>
</dbReference>
<dbReference type="PANTHER" id="PTHR47197:SF3">
    <property type="entry name" value="DIHYDRO-HEME D1 DEHYDROGENASE"/>
    <property type="match status" value="1"/>
</dbReference>
<dbReference type="EMBL" id="CP019082">
    <property type="protein sequence ID" value="APW59300.1"/>
    <property type="molecule type" value="Genomic_DNA"/>
</dbReference>
<dbReference type="Gene3D" id="2.130.10.10">
    <property type="entry name" value="YVTN repeat-like/Quinoprotein amine dehydrogenase"/>
    <property type="match status" value="3"/>
</dbReference>
<protein>
    <submittedName>
        <fullName evidence="3">Uncharacterized protein</fullName>
    </submittedName>
</protein>
<evidence type="ECO:0000256" key="2">
    <source>
        <dbReference type="SAM" id="SignalP"/>
    </source>
</evidence>
<feature type="chain" id="PRO_5013046935" evidence="2">
    <location>
        <begin position="26"/>
        <end position="857"/>
    </location>
</feature>
<dbReference type="InterPro" id="IPR051200">
    <property type="entry name" value="Host-pathogen_enzymatic-act"/>
</dbReference>
<evidence type="ECO:0000313" key="4">
    <source>
        <dbReference type="Proteomes" id="UP000186309"/>
    </source>
</evidence>
<feature type="signal peptide" evidence="2">
    <location>
        <begin position="1"/>
        <end position="25"/>
    </location>
</feature>
<gene>
    <name evidence="3" type="ORF">BSF38_00717</name>
</gene>
<dbReference type="Pfam" id="PF10282">
    <property type="entry name" value="Lactonase"/>
    <property type="match status" value="1"/>
</dbReference>
<dbReference type="GO" id="GO:0016788">
    <property type="term" value="F:hydrolase activity, acting on ester bonds"/>
    <property type="evidence" value="ECO:0007669"/>
    <property type="project" value="InterPro"/>
</dbReference>
<keyword evidence="1" id="KW-0378">Hydrolase</keyword>
<dbReference type="InterPro" id="IPR019405">
    <property type="entry name" value="Lactonase_7-beta_prop"/>
</dbReference>
<dbReference type="InterPro" id="IPR007312">
    <property type="entry name" value="Phosphoesterase"/>
</dbReference>
<dbReference type="InterPro" id="IPR015943">
    <property type="entry name" value="WD40/YVTN_repeat-like_dom_sf"/>
</dbReference>